<evidence type="ECO:0000313" key="2">
    <source>
        <dbReference type="Proteomes" id="UP001732700"/>
    </source>
</evidence>
<accession>A0ACD5WWR9</accession>
<keyword evidence="2" id="KW-1185">Reference proteome</keyword>
<dbReference type="EnsemblPlants" id="AVESA.00010b.r2.4CG1289950.1">
    <property type="protein sequence ID" value="AVESA.00010b.r2.4CG1289950.1.CDS"/>
    <property type="gene ID" value="AVESA.00010b.r2.4CG1289950"/>
</dbReference>
<reference evidence="1" key="2">
    <citation type="submission" date="2025-09" db="UniProtKB">
        <authorList>
            <consortium name="EnsemblPlants"/>
        </authorList>
    </citation>
    <scope>IDENTIFICATION</scope>
</reference>
<evidence type="ECO:0000313" key="1">
    <source>
        <dbReference type="EnsemblPlants" id="AVESA.00010b.r2.4CG1289950.1.CDS"/>
    </source>
</evidence>
<organism evidence="1 2">
    <name type="scientific">Avena sativa</name>
    <name type="common">Oat</name>
    <dbReference type="NCBI Taxonomy" id="4498"/>
    <lineage>
        <taxon>Eukaryota</taxon>
        <taxon>Viridiplantae</taxon>
        <taxon>Streptophyta</taxon>
        <taxon>Embryophyta</taxon>
        <taxon>Tracheophyta</taxon>
        <taxon>Spermatophyta</taxon>
        <taxon>Magnoliopsida</taxon>
        <taxon>Liliopsida</taxon>
        <taxon>Poales</taxon>
        <taxon>Poaceae</taxon>
        <taxon>BOP clade</taxon>
        <taxon>Pooideae</taxon>
        <taxon>Poodae</taxon>
        <taxon>Poeae</taxon>
        <taxon>Poeae Chloroplast Group 1 (Aveneae type)</taxon>
        <taxon>Aveninae</taxon>
        <taxon>Avena</taxon>
    </lineage>
</organism>
<sequence length="480" mass="54217">MNDEFVTGPLQLVSDIGSIPHTDLEIPNHRYSTRFLSRRRSELMDGLSPESRAIYDLLMVDSKEEYEKRFLDYKKEVLDAVHPFILDTKSQLKSVNTAVADIKASVEADLEATRSRLGGELSSVRNSLSAEIAQLAVAIERLPRPDPDTLVGRSSAPSHRDVGEEPAGPIGRRYEFINRGTSCADHMTPPVGGMHSGRNSLNFPGHDANSSRGTDSALGPRVELPQFDGSNPKLWQRRCEDYFQRYQMQPTSWASYASDHFVGAAATWLESYLQQHQRPLWTEFVAAVLARFSRNQHQILVRRLIHIKQITTVEDYVSHFSELMDQIAAYESHPDPVHYTTKFLDGLQPGVRILVAIQQPCDLDTAYSLALLYEELGDECAPASAVPVQQFSTHTSSRRAYPSLVSPPPPPPPSRWVSKLVEEKKAAEVQKSAAEDRWQNLKSYRRSKGLCFVCGERWSREHQCKNSIQLHVVQEMIEYM</sequence>
<name>A0ACD5WWR9_AVESA</name>
<protein>
    <submittedName>
        <fullName evidence="1">Uncharacterized protein</fullName>
    </submittedName>
</protein>
<proteinExistence type="predicted"/>
<dbReference type="Proteomes" id="UP001732700">
    <property type="component" value="Chromosome 4C"/>
</dbReference>
<reference evidence="1" key="1">
    <citation type="submission" date="2021-05" db="EMBL/GenBank/DDBJ databases">
        <authorList>
            <person name="Scholz U."/>
            <person name="Mascher M."/>
            <person name="Fiebig A."/>
        </authorList>
    </citation>
    <scope>NUCLEOTIDE SEQUENCE [LARGE SCALE GENOMIC DNA]</scope>
</reference>